<accession>A0A225WWQ9</accession>
<evidence type="ECO:0008006" key="3">
    <source>
        <dbReference type="Google" id="ProtNLM"/>
    </source>
</evidence>
<dbReference type="OrthoDB" id="141865at2759"/>
<protein>
    <recommendedName>
        <fullName evidence="3">Eukaryotic/viral aspartic protease</fullName>
    </recommendedName>
</protein>
<comment type="caution">
    <text evidence="1">The sequence shown here is derived from an EMBL/GenBank/DDBJ whole genome shotgun (WGS) entry which is preliminary data.</text>
</comment>
<evidence type="ECO:0000313" key="2">
    <source>
        <dbReference type="Proteomes" id="UP000198211"/>
    </source>
</evidence>
<proteinExistence type="predicted"/>
<keyword evidence="2" id="KW-1185">Reference proteome</keyword>
<dbReference type="Proteomes" id="UP000198211">
    <property type="component" value="Unassembled WGS sequence"/>
</dbReference>
<dbReference type="EMBL" id="NBNE01000160">
    <property type="protein sequence ID" value="OWZ22125.1"/>
    <property type="molecule type" value="Genomic_DNA"/>
</dbReference>
<reference evidence="2" key="1">
    <citation type="submission" date="2017-03" db="EMBL/GenBank/DDBJ databases">
        <title>Phytopthora megakarya and P. palmivora, two closely related causual agents of cacao black pod achieved similar genome size and gene model numbers by different mechanisms.</title>
        <authorList>
            <person name="Ali S."/>
            <person name="Shao J."/>
            <person name="Larry D.J."/>
            <person name="Kronmiller B."/>
            <person name="Shen D."/>
            <person name="Strem M.D."/>
            <person name="Melnick R.L."/>
            <person name="Guiltinan M.J."/>
            <person name="Tyler B.M."/>
            <person name="Meinhardt L.W."/>
            <person name="Bailey B.A."/>
        </authorList>
    </citation>
    <scope>NUCLEOTIDE SEQUENCE [LARGE SCALE GENOMIC DNA]</scope>
    <source>
        <strain evidence="2">zdho120</strain>
    </source>
</reference>
<dbReference type="AlphaFoldDB" id="A0A225WWQ9"/>
<organism evidence="1 2">
    <name type="scientific">Phytophthora megakarya</name>
    <dbReference type="NCBI Taxonomy" id="4795"/>
    <lineage>
        <taxon>Eukaryota</taxon>
        <taxon>Sar</taxon>
        <taxon>Stramenopiles</taxon>
        <taxon>Oomycota</taxon>
        <taxon>Peronosporomycetes</taxon>
        <taxon>Peronosporales</taxon>
        <taxon>Peronosporaceae</taxon>
        <taxon>Phytophthora</taxon>
    </lineage>
</organism>
<evidence type="ECO:0000313" key="1">
    <source>
        <dbReference type="EMBL" id="OWZ22125.1"/>
    </source>
</evidence>
<sequence length="71" mass="8326">MVTNAKGGNMLTLRTFTNALVDFDEKQSLTARRRWWEKFLNMTIQPGWTEQMKVYEFKAKMLPPPETGWAS</sequence>
<name>A0A225WWQ9_9STRA</name>
<gene>
    <name evidence="1" type="ORF">PHMEG_0003214</name>
</gene>